<sequence>MMAAPAATAMRAKAIPFMHPLPWDTFPSIALQYLSASL</sequence>
<name>A0A2P2MZ69_RHIMU</name>
<protein>
    <submittedName>
        <fullName evidence="1">Uncharacterized protein</fullName>
    </submittedName>
</protein>
<dbReference type="AlphaFoldDB" id="A0A2P2MZ69"/>
<accession>A0A2P2MZ69</accession>
<dbReference type="EMBL" id="GGEC01055033">
    <property type="protein sequence ID" value="MBX35517.1"/>
    <property type="molecule type" value="Transcribed_RNA"/>
</dbReference>
<reference evidence="1" key="1">
    <citation type="submission" date="2018-02" db="EMBL/GenBank/DDBJ databases">
        <title>Rhizophora mucronata_Transcriptome.</title>
        <authorList>
            <person name="Meera S.P."/>
            <person name="Sreeshan A."/>
            <person name="Augustine A."/>
        </authorList>
    </citation>
    <scope>NUCLEOTIDE SEQUENCE</scope>
    <source>
        <tissue evidence="1">Leaf</tissue>
    </source>
</reference>
<evidence type="ECO:0000313" key="1">
    <source>
        <dbReference type="EMBL" id="MBX35517.1"/>
    </source>
</evidence>
<organism evidence="1">
    <name type="scientific">Rhizophora mucronata</name>
    <name type="common">Asiatic mangrove</name>
    <dbReference type="NCBI Taxonomy" id="61149"/>
    <lineage>
        <taxon>Eukaryota</taxon>
        <taxon>Viridiplantae</taxon>
        <taxon>Streptophyta</taxon>
        <taxon>Embryophyta</taxon>
        <taxon>Tracheophyta</taxon>
        <taxon>Spermatophyta</taxon>
        <taxon>Magnoliopsida</taxon>
        <taxon>eudicotyledons</taxon>
        <taxon>Gunneridae</taxon>
        <taxon>Pentapetalae</taxon>
        <taxon>rosids</taxon>
        <taxon>fabids</taxon>
        <taxon>Malpighiales</taxon>
        <taxon>Rhizophoraceae</taxon>
        <taxon>Rhizophora</taxon>
    </lineage>
</organism>
<proteinExistence type="predicted"/>